<dbReference type="Pfam" id="PF01764">
    <property type="entry name" value="Lipase_3"/>
    <property type="match status" value="1"/>
</dbReference>
<keyword evidence="1" id="KW-0732">Signal</keyword>
<gene>
    <name evidence="4" type="ORF">CCM_03023</name>
</gene>
<dbReference type="VEuPathDB" id="FungiDB:CCM_03023"/>
<dbReference type="HOGENOM" id="CLU_032957_1_0_1"/>
<dbReference type="GO" id="GO:0006629">
    <property type="term" value="P:lipid metabolic process"/>
    <property type="evidence" value="ECO:0007669"/>
    <property type="project" value="InterPro"/>
</dbReference>
<dbReference type="InterPro" id="IPR002921">
    <property type="entry name" value="Fungal_lipase-type"/>
</dbReference>
<dbReference type="PANTHER" id="PTHR46640">
    <property type="entry name" value="TRIACYLGLYCEROL LIPASE, PUTATIVE (AFU_ORTHOLOGUE AFUA_6G06510)-RELATED"/>
    <property type="match status" value="1"/>
</dbReference>
<organism evidence="4 5">
    <name type="scientific">Cordyceps militaris (strain CM01)</name>
    <name type="common">Caterpillar fungus</name>
    <dbReference type="NCBI Taxonomy" id="983644"/>
    <lineage>
        <taxon>Eukaryota</taxon>
        <taxon>Fungi</taxon>
        <taxon>Dikarya</taxon>
        <taxon>Ascomycota</taxon>
        <taxon>Pezizomycotina</taxon>
        <taxon>Sordariomycetes</taxon>
        <taxon>Hypocreomycetidae</taxon>
        <taxon>Hypocreales</taxon>
        <taxon>Cordycipitaceae</taxon>
        <taxon>Cordyceps</taxon>
    </lineage>
</organism>
<keyword evidence="5" id="KW-1185">Reference proteome</keyword>
<dbReference type="InterPro" id="IPR051299">
    <property type="entry name" value="AB_hydrolase_lip/est"/>
</dbReference>
<evidence type="ECO:0000256" key="2">
    <source>
        <dbReference type="ARBA" id="ARBA00022801"/>
    </source>
</evidence>
<dbReference type="InterPro" id="IPR029058">
    <property type="entry name" value="AB_hydrolase_fold"/>
</dbReference>
<dbReference type="OMA" id="SPRIGND"/>
<dbReference type="CDD" id="cd00519">
    <property type="entry name" value="Lipase_3"/>
    <property type="match status" value="1"/>
</dbReference>
<dbReference type="eggNOG" id="KOG4569">
    <property type="taxonomic scope" value="Eukaryota"/>
</dbReference>
<sequence>MQHVRTLRTGAYRIHSRGGLAGLVGFVAVDHVRREIVVVFRGSASIPNIIADAVLLMTACPFGGPDCRMHAGFAKAWSEVKPTVRRLAQEAAAQNPGYGLVFTGHSLGGVAAQLAALDLRREGGPFAGAAQYNYGSPRIGNDAFVRYQEAQEPSRDYRVTHYQDLATTYVPLAAGFRHPFPEYWLRDGPATRTDYAIGDIQVCTGTEQKQCSETRLSRGLRLVVR</sequence>
<dbReference type="InParanoid" id="G3J8B3"/>
<dbReference type="EMBL" id="JH126400">
    <property type="protein sequence ID" value="EGX94752.1"/>
    <property type="molecule type" value="Genomic_DNA"/>
</dbReference>
<feature type="domain" description="Fungal lipase-type" evidence="3">
    <location>
        <begin position="37"/>
        <end position="171"/>
    </location>
</feature>
<evidence type="ECO:0000313" key="5">
    <source>
        <dbReference type="Proteomes" id="UP000001610"/>
    </source>
</evidence>
<reference evidence="4 5" key="1">
    <citation type="journal article" date="2011" name="Genome Biol.">
        <title>Genome sequence of the insect pathogenic fungus Cordyceps militaris, a valued traditional Chinese medicine.</title>
        <authorList>
            <person name="Zheng P."/>
            <person name="Xia Y."/>
            <person name="Xiao G."/>
            <person name="Xiong C."/>
            <person name="Hu X."/>
            <person name="Zhang S."/>
            <person name="Zheng H."/>
            <person name="Huang Y."/>
            <person name="Zhou Y."/>
            <person name="Wang S."/>
            <person name="Zhao G.P."/>
            <person name="Liu X."/>
            <person name="St Leger R.J."/>
            <person name="Wang C."/>
        </authorList>
    </citation>
    <scope>NUCLEOTIDE SEQUENCE [LARGE SCALE GENOMIC DNA]</scope>
    <source>
        <strain evidence="4 5">CM01</strain>
    </source>
</reference>
<dbReference type="PANTHER" id="PTHR46640:SF1">
    <property type="entry name" value="FUNGAL LIPASE-LIKE DOMAIN-CONTAINING PROTEIN-RELATED"/>
    <property type="match status" value="1"/>
</dbReference>
<dbReference type="RefSeq" id="XP_006668238.1">
    <property type="nucleotide sequence ID" value="XM_006668175.1"/>
</dbReference>
<protein>
    <submittedName>
        <fullName evidence="4">Extracellular lipase, putative</fullName>
    </submittedName>
</protein>
<keyword evidence="2" id="KW-0378">Hydrolase</keyword>
<dbReference type="GeneID" id="18165050"/>
<dbReference type="SUPFAM" id="SSF53474">
    <property type="entry name" value="alpha/beta-Hydrolases"/>
    <property type="match status" value="1"/>
</dbReference>
<dbReference type="Proteomes" id="UP000001610">
    <property type="component" value="Unassembled WGS sequence"/>
</dbReference>
<evidence type="ECO:0000313" key="4">
    <source>
        <dbReference type="EMBL" id="EGX94752.1"/>
    </source>
</evidence>
<name>G3J8B3_CORMM</name>
<dbReference type="AlphaFoldDB" id="G3J8B3"/>
<dbReference type="SMR" id="G3J8B3"/>
<evidence type="ECO:0000259" key="3">
    <source>
        <dbReference type="Pfam" id="PF01764"/>
    </source>
</evidence>
<dbReference type="OrthoDB" id="426718at2759"/>
<proteinExistence type="predicted"/>
<dbReference type="GO" id="GO:0016787">
    <property type="term" value="F:hydrolase activity"/>
    <property type="evidence" value="ECO:0007669"/>
    <property type="project" value="UniProtKB-KW"/>
</dbReference>
<accession>G3J8B3</accession>
<evidence type="ECO:0000256" key="1">
    <source>
        <dbReference type="ARBA" id="ARBA00022729"/>
    </source>
</evidence>
<dbReference type="KEGG" id="cmt:CCM_03023"/>
<dbReference type="Gene3D" id="3.40.50.1820">
    <property type="entry name" value="alpha/beta hydrolase"/>
    <property type="match status" value="1"/>
</dbReference>